<dbReference type="AlphaFoldDB" id="A0A058ZKY3"/>
<evidence type="ECO:0000313" key="2">
    <source>
        <dbReference type="Proteomes" id="UP000024836"/>
    </source>
</evidence>
<dbReference type="eggNOG" id="ENOG5032QUX">
    <property type="taxonomic scope" value="Bacteria"/>
</dbReference>
<dbReference type="RefSeq" id="WP_035251521.1">
    <property type="nucleotide sequence ID" value="NZ_AQQY01000007.1"/>
</dbReference>
<dbReference type="EMBL" id="AQQY01000007">
    <property type="protein sequence ID" value="KCV81471.1"/>
    <property type="molecule type" value="Genomic_DNA"/>
</dbReference>
<gene>
    <name evidence="1" type="ORF">ATO10_11182</name>
</gene>
<sequence length="225" mass="23742">MLCAGAAVAGPVDPAPYDQVAQATRGEIRFDALPEQAYPGFNLDHGLAFDDGHIGEHFAGQAMDEITYLGNRFDSLSNPAPSAPLTLRMGPAGTNLSVSRHRVFDSNVLYPLGPLGQPHPQARGEGMAAFLFDQDICQFGLKVHTQYEDDLGTLAGHLGAVEVLFFGRDGALIDRHDLRLPAGISDLGFIRSAGAADIAGVQVLNLDPGGISIDDVVYGCAPFLG</sequence>
<protein>
    <submittedName>
        <fullName evidence="1">Uncharacterized protein</fullName>
    </submittedName>
</protein>
<reference evidence="1 2" key="1">
    <citation type="submission" date="2013-04" db="EMBL/GenBank/DDBJ databases">
        <title>Shimia sp. 22II-S11-Z10 Genome Sequencing.</title>
        <authorList>
            <person name="Lai Q."/>
            <person name="Li G."/>
            <person name="Shao Z."/>
        </authorList>
    </citation>
    <scope>NUCLEOTIDE SEQUENCE [LARGE SCALE GENOMIC DNA]</scope>
    <source>
        <strain evidence="2">22II-S11-Z10</strain>
    </source>
</reference>
<proteinExistence type="predicted"/>
<keyword evidence="2" id="KW-1185">Reference proteome</keyword>
<dbReference type="OrthoDB" id="7838899at2"/>
<comment type="caution">
    <text evidence="1">The sequence shown here is derived from an EMBL/GenBank/DDBJ whole genome shotgun (WGS) entry which is preliminary data.</text>
</comment>
<organism evidence="1 2">
    <name type="scientific">Actibacterium atlanticum</name>
    <dbReference type="NCBI Taxonomy" id="1461693"/>
    <lineage>
        <taxon>Bacteria</taxon>
        <taxon>Pseudomonadati</taxon>
        <taxon>Pseudomonadota</taxon>
        <taxon>Alphaproteobacteria</taxon>
        <taxon>Rhodobacterales</taxon>
        <taxon>Roseobacteraceae</taxon>
        <taxon>Actibacterium</taxon>
    </lineage>
</organism>
<dbReference type="Proteomes" id="UP000024836">
    <property type="component" value="Unassembled WGS sequence"/>
</dbReference>
<name>A0A058ZKY3_9RHOB</name>
<dbReference type="STRING" id="1461693.ATO10_11182"/>
<accession>A0A058ZKY3</accession>
<evidence type="ECO:0000313" key="1">
    <source>
        <dbReference type="EMBL" id="KCV81471.1"/>
    </source>
</evidence>